<name>A0A165PAG2_9AGAM</name>
<proteinExistence type="predicted"/>
<dbReference type="OrthoDB" id="3224367at2759"/>
<dbReference type="InParanoid" id="A0A165PAG2"/>
<dbReference type="Proteomes" id="UP000076761">
    <property type="component" value="Unassembled WGS sequence"/>
</dbReference>
<dbReference type="AlphaFoldDB" id="A0A165PAG2"/>
<organism evidence="1 2">
    <name type="scientific">Neolentinus lepideus HHB14362 ss-1</name>
    <dbReference type="NCBI Taxonomy" id="1314782"/>
    <lineage>
        <taxon>Eukaryota</taxon>
        <taxon>Fungi</taxon>
        <taxon>Dikarya</taxon>
        <taxon>Basidiomycota</taxon>
        <taxon>Agaricomycotina</taxon>
        <taxon>Agaricomycetes</taxon>
        <taxon>Gloeophyllales</taxon>
        <taxon>Gloeophyllaceae</taxon>
        <taxon>Neolentinus</taxon>
    </lineage>
</organism>
<protein>
    <submittedName>
        <fullName evidence="1">Uncharacterized protein</fullName>
    </submittedName>
</protein>
<keyword evidence="2" id="KW-1185">Reference proteome</keyword>
<gene>
    <name evidence="1" type="ORF">NEOLEDRAFT_1074943</name>
</gene>
<dbReference type="EMBL" id="KV425615">
    <property type="protein sequence ID" value="KZT20755.1"/>
    <property type="molecule type" value="Genomic_DNA"/>
</dbReference>
<reference evidence="1 2" key="1">
    <citation type="journal article" date="2016" name="Mol. Biol. Evol.">
        <title>Comparative Genomics of Early-Diverging Mushroom-Forming Fungi Provides Insights into the Origins of Lignocellulose Decay Capabilities.</title>
        <authorList>
            <person name="Nagy L.G."/>
            <person name="Riley R."/>
            <person name="Tritt A."/>
            <person name="Adam C."/>
            <person name="Daum C."/>
            <person name="Floudas D."/>
            <person name="Sun H."/>
            <person name="Yadav J.S."/>
            <person name="Pangilinan J."/>
            <person name="Larsson K.H."/>
            <person name="Matsuura K."/>
            <person name="Barry K."/>
            <person name="Labutti K."/>
            <person name="Kuo R."/>
            <person name="Ohm R.A."/>
            <person name="Bhattacharya S.S."/>
            <person name="Shirouzu T."/>
            <person name="Yoshinaga Y."/>
            <person name="Martin F.M."/>
            <person name="Grigoriev I.V."/>
            <person name="Hibbett D.S."/>
        </authorList>
    </citation>
    <scope>NUCLEOTIDE SEQUENCE [LARGE SCALE GENOMIC DNA]</scope>
    <source>
        <strain evidence="1 2">HHB14362 ss-1</strain>
    </source>
</reference>
<evidence type="ECO:0000313" key="1">
    <source>
        <dbReference type="EMBL" id="KZT20755.1"/>
    </source>
</evidence>
<dbReference type="STRING" id="1314782.A0A165PAG2"/>
<sequence length="144" mass="15940">MPVTFFPPDATGKHLPDFSTLLIKGSYHSSAAIHLCLSRLKNAPDAKALLLTPSRHAFVHALQELDDDWLTLFAGYGRVAALSSRIEVHYPPTPIHLAFFLSTLRKSSCPEEGNLPGLQNVYLNLPRLIVLHELSSYFSESEAT</sequence>
<evidence type="ECO:0000313" key="2">
    <source>
        <dbReference type="Proteomes" id="UP000076761"/>
    </source>
</evidence>
<accession>A0A165PAG2</accession>